<proteinExistence type="predicted"/>
<dbReference type="Proteomes" id="UP000324222">
    <property type="component" value="Unassembled WGS sequence"/>
</dbReference>
<keyword evidence="2" id="KW-1185">Reference proteome</keyword>
<dbReference type="EMBL" id="VSRR010017640">
    <property type="protein sequence ID" value="MPC60539.1"/>
    <property type="molecule type" value="Genomic_DNA"/>
</dbReference>
<name>A0A5B7GSF4_PORTR</name>
<evidence type="ECO:0000313" key="2">
    <source>
        <dbReference type="Proteomes" id="UP000324222"/>
    </source>
</evidence>
<evidence type="ECO:0000313" key="1">
    <source>
        <dbReference type="EMBL" id="MPC60539.1"/>
    </source>
</evidence>
<reference evidence="1 2" key="1">
    <citation type="submission" date="2019-05" db="EMBL/GenBank/DDBJ databases">
        <title>Another draft genome of Portunus trituberculatus and its Hox gene families provides insights of decapod evolution.</title>
        <authorList>
            <person name="Jeong J.-H."/>
            <person name="Song I."/>
            <person name="Kim S."/>
            <person name="Choi T."/>
            <person name="Kim D."/>
            <person name="Ryu S."/>
            <person name="Kim W."/>
        </authorList>
    </citation>
    <scope>NUCLEOTIDE SEQUENCE [LARGE SCALE GENOMIC DNA]</scope>
    <source>
        <tissue evidence="1">Muscle</tissue>
    </source>
</reference>
<accession>A0A5B7GSF4</accession>
<dbReference type="AlphaFoldDB" id="A0A5B7GSF4"/>
<comment type="caution">
    <text evidence="1">The sequence shown here is derived from an EMBL/GenBank/DDBJ whole genome shotgun (WGS) entry which is preliminary data.</text>
</comment>
<protein>
    <submittedName>
        <fullName evidence="1">Uncharacterized protein</fullName>
    </submittedName>
</protein>
<gene>
    <name evidence="1" type="ORF">E2C01_054587</name>
</gene>
<organism evidence="1 2">
    <name type="scientific">Portunus trituberculatus</name>
    <name type="common">Swimming crab</name>
    <name type="synonym">Neptunus trituberculatus</name>
    <dbReference type="NCBI Taxonomy" id="210409"/>
    <lineage>
        <taxon>Eukaryota</taxon>
        <taxon>Metazoa</taxon>
        <taxon>Ecdysozoa</taxon>
        <taxon>Arthropoda</taxon>
        <taxon>Crustacea</taxon>
        <taxon>Multicrustacea</taxon>
        <taxon>Malacostraca</taxon>
        <taxon>Eumalacostraca</taxon>
        <taxon>Eucarida</taxon>
        <taxon>Decapoda</taxon>
        <taxon>Pleocyemata</taxon>
        <taxon>Brachyura</taxon>
        <taxon>Eubrachyura</taxon>
        <taxon>Portunoidea</taxon>
        <taxon>Portunidae</taxon>
        <taxon>Portuninae</taxon>
        <taxon>Portunus</taxon>
    </lineage>
</organism>
<sequence length="119" mass="13112">MMGRVAGCWDAGVRVSLGREGVGESGRQGVRVGQRRQGQPLHLQIIGGGVAGLIWMDSDLCLHRERGKIGTPRDRRDNSQRQKNETTTVALLRLVLSLFSIFPRRPLARPAVAHTVSDF</sequence>